<evidence type="ECO:0000256" key="1">
    <source>
        <dbReference type="ARBA" id="ARBA00001922"/>
    </source>
</evidence>
<evidence type="ECO:0000313" key="12">
    <source>
        <dbReference type="EMBL" id="ABM80705.1"/>
    </source>
</evidence>
<comment type="catalytic activity">
    <reaction evidence="8 9">
        <text>a 2'-deoxyribonucleoside 5'-diphosphate + [thioredoxin]-disulfide + H2O = a ribonucleoside 5'-diphosphate + [thioredoxin]-dithiol</text>
        <dbReference type="Rhea" id="RHEA:23252"/>
        <dbReference type="Rhea" id="RHEA-COMP:10698"/>
        <dbReference type="Rhea" id="RHEA-COMP:10700"/>
        <dbReference type="ChEBI" id="CHEBI:15377"/>
        <dbReference type="ChEBI" id="CHEBI:29950"/>
        <dbReference type="ChEBI" id="CHEBI:50058"/>
        <dbReference type="ChEBI" id="CHEBI:57930"/>
        <dbReference type="ChEBI" id="CHEBI:73316"/>
        <dbReference type="EC" id="1.17.4.1"/>
    </reaction>
</comment>
<keyword evidence="3 9" id="KW-0846">Cobalamin</keyword>
<keyword evidence="13" id="KW-1185">Reference proteome</keyword>
<keyword evidence="6" id="KW-1015">Disulfide bond</keyword>
<dbReference type="HOGENOM" id="CLU_000404_2_1_2"/>
<dbReference type="AlphaFoldDB" id="A2BL44"/>
<dbReference type="Pfam" id="PF02867">
    <property type="entry name" value="Ribonuc_red_lgC"/>
    <property type="match status" value="1"/>
</dbReference>
<dbReference type="GeneID" id="4782810"/>
<dbReference type="GO" id="GO:0004748">
    <property type="term" value="F:ribonucleoside-diphosphate reductase activity, thioredoxin disulfide as acceptor"/>
    <property type="evidence" value="ECO:0007669"/>
    <property type="project" value="UniProtKB-EC"/>
</dbReference>
<evidence type="ECO:0000256" key="9">
    <source>
        <dbReference type="RuleBase" id="RU364064"/>
    </source>
</evidence>
<proteinExistence type="inferred from homology"/>
<dbReference type="InterPro" id="IPR050862">
    <property type="entry name" value="RdRp_reductase_class-2"/>
</dbReference>
<dbReference type="PANTHER" id="PTHR43371">
    <property type="entry name" value="VITAMIN B12-DEPENDENT RIBONUCLEOTIDE REDUCTASE"/>
    <property type="match status" value="1"/>
</dbReference>
<evidence type="ECO:0000256" key="6">
    <source>
        <dbReference type="ARBA" id="ARBA00023157"/>
    </source>
</evidence>
<keyword evidence="9" id="KW-0237">DNA synthesis</keyword>
<dbReference type="EMBL" id="CP000493">
    <property type="protein sequence ID" value="ABM80705.1"/>
    <property type="molecule type" value="Genomic_DNA"/>
</dbReference>
<dbReference type="GO" id="GO:0071897">
    <property type="term" value="P:DNA biosynthetic process"/>
    <property type="evidence" value="ECO:0007669"/>
    <property type="project" value="UniProtKB-KW"/>
</dbReference>
<evidence type="ECO:0000256" key="5">
    <source>
        <dbReference type="ARBA" id="ARBA00023002"/>
    </source>
</evidence>
<dbReference type="GO" id="GO:0009263">
    <property type="term" value="P:deoxyribonucleotide biosynthetic process"/>
    <property type="evidence" value="ECO:0007669"/>
    <property type="project" value="InterPro"/>
</dbReference>
<evidence type="ECO:0000256" key="2">
    <source>
        <dbReference type="ARBA" id="ARBA00007405"/>
    </source>
</evidence>
<evidence type="ECO:0000259" key="10">
    <source>
        <dbReference type="Pfam" id="PF00317"/>
    </source>
</evidence>
<dbReference type="Pfam" id="PF00317">
    <property type="entry name" value="Ribonuc_red_lgN"/>
    <property type="match status" value="1"/>
</dbReference>
<dbReference type="NCBIfam" id="TIGR02504">
    <property type="entry name" value="NrdJ_Z"/>
    <property type="match status" value="1"/>
</dbReference>
<evidence type="ECO:0000256" key="4">
    <source>
        <dbReference type="ARBA" id="ARBA00022741"/>
    </source>
</evidence>
<reference evidence="12 13" key="1">
    <citation type="journal article" date="2007" name="Archaea">
        <title>The genome of Hyperthermus butylicus: a sulfur-reducing, peptide fermenting, neutrophilic Crenarchaeote growing up to 108 degrees C.</title>
        <authorList>
            <person name="Brugger K."/>
            <person name="Chen L."/>
            <person name="Stark M."/>
            <person name="Zibat A."/>
            <person name="Redder P."/>
            <person name="Ruepp A."/>
            <person name="Awayez M."/>
            <person name="She Q."/>
            <person name="Garrett R.A."/>
            <person name="Klenk H.P."/>
        </authorList>
    </citation>
    <scope>NUCLEOTIDE SEQUENCE [LARGE SCALE GENOMIC DNA]</scope>
    <source>
        <strain evidence="13">DSM 5456 / JCM 9403 / PLM1-5</strain>
    </source>
</reference>
<organism evidence="12 13">
    <name type="scientific">Hyperthermus butylicus (strain DSM 5456 / JCM 9403 / PLM1-5)</name>
    <dbReference type="NCBI Taxonomy" id="415426"/>
    <lineage>
        <taxon>Archaea</taxon>
        <taxon>Thermoproteota</taxon>
        <taxon>Thermoprotei</taxon>
        <taxon>Desulfurococcales</taxon>
        <taxon>Pyrodictiaceae</taxon>
        <taxon>Hyperthermus</taxon>
    </lineage>
</organism>
<evidence type="ECO:0000259" key="11">
    <source>
        <dbReference type="Pfam" id="PF02867"/>
    </source>
</evidence>
<dbReference type="RefSeq" id="WP_011822023.1">
    <property type="nucleotide sequence ID" value="NC_008818.1"/>
</dbReference>
<dbReference type="InterPro" id="IPR013344">
    <property type="entry name" value="RNR_NrdJ/NrdZ"/>
</dbReference>
<dbReference type="STRING" id="415426.Hbut_0854"/>
<evidence type="ECO:0000256" key="7">
    <source>
        <dbReference type="ARBA" id="ARBA00023285"/>
    </source>
</evidence>
<protein>
    <recommendedName>
        <fullName evidence="9">Vitamin B12-dependent ribonucleotide reductase</fullName>
        <ecNumber evidence="9">1.17.4.1</ecNumber>
    </recommendedName>
</protein>
<evidence type="ECO:0000313" key="13">
    <source>
        <dbReference type="Proteomes" id="UP000002593"/>
    </source>
</evidence>
<dbReference type="EC" id="1.17.4.1" evidence="9"/>
<sequence length="991" mass="112924">MTSSDREQLELIRESLYKPEAEEKAKELLLREIYAFVRKAYRELAPNGGRLVGLPECVEKDEICPEDKGFTYNAIRVLLARYMVRNEYGVPMETPSMVMARVAWGFSTRVDPVKLYRLLIARKFMFNSPTLFNMYVDGAYGTLSACYVTPVYDDMKAIMDAATVQAMTFKWGGGQGFSFSELRPRWDIVRSTGGQASGPLSFMQIYDMVTETVKQGGKRRGANMGIMHAWHPDIYNPHFNPWHALRNMLPPQLKALIDTTKRLIEHLEREGYEIDPVYKEIVMRLSEEGWETVEDAGFIQAKEPPLQDANLTNFNISVAANDAFMQAILRGEDWWMVNPRYSDSGDGVYRLHYSVSRATGLGRLGELLERYPWLLENPYLNIFEDVLEEAKTKALEALKEQARYTGWETSPEQKNPYAWKYPARKLWEKIVENAWASGDPGLFFPDNHNKWNPTPWLGAVYATNPCGEQPLYPFESCNLGSMSIDKYISDGKFDLAQFMSDIQLAVDSMDAVIDFNKHPDPRQTVANKFTRKIGLGIMGLADALAKLGYPYDSEEAVAFTLIVMAALEVYSWKRSWELGAKLGHAPAFECRRYDWKSMRCVEKAEPEELVELHTPALLKASRISRVEDGWLKVCYHAVEIPEDMLERLVGEAKSRIEPNGTVKLVRWEAVEKVLREVFGVTREDYERALRSSPVIVVNSPKLLLALAVYNPEAAWKVLKAYGRSLGARAPRNTVMTTVAPTGTISIIAGTSSGIEPYFALVYRRVVAIGEFLEVVKPFREKLLEAARRYNVPLDAVKVVYETIGRHKGSLRWALGEVREKLIQMGIMNGFLAEVEKLARLFTMSMDFDLWYHLAHQIAAQLYVDQAISKTINLRKDATKDEVYTAYLVAWLGGLKGVTVYRDESKGVQVIYFGGEHKEIPQSPIRGKAWQPSQQKDRKAMRMIHLKKRMKLSELEKDKRATELFETKQTETNGDEVVVELTENSTCKHCEL</sequence>
<dbReference type="EnsemblBacteria" id="ABM80705">
    <property type="protein sequence ID" value="ABM80705"/>
    <property type="gene ID" value="Hbut_0854"/>
</dbReference>
<dbReference type="Proteomes" id="UP000002593">
    <property type="component" value="Chromosome"/>
</dbReference>
<feature type="domain" description="Ribonucleotide reductase large subunit C-terminal" evidence="11">
    <location>
        <begin position="144"/>
        <end position="900"/>
    </location>
</feature>
<dbReference type="PANTHER" id="PTHR43371:SF1">
    <property type="entry name" value="RIBONUCLEOSIDE-DIPHOSPHATE REDUCTASE"/>
    <property type="match status" value="1"/>
</dbReference>
<dbReference type="GO" id="GO:0005524">
    <property type="term" value="F:ATP binding"/>
    <property type="evidence" value="ECO:0007669"/>
    <property type="project" value="InterPro"/>
</dbReference>
<dbReference type="InterPro" id="IPR000788">
    <property type="entry name" value="RNR_lg_C"/>
</dbReference>
<dbReference type="PRINTS" id="PR01183">
    <property type="entry name" value="RIBORDTASEM1"/>
</dbReference>
<dbReference type="Gene3D" id="3.20.70.20">
    <property type="match status" value="2"/>
</dbReference>
<feature type="domain" description="Ribonucleotide reductase large subunit N-terminal" evidence="10">
    <location>
        <begin position="69"/>
        <end position="135"/>
    </location>
</feature>
<keyword evidence="5 9" id="KW-0560">Oxidoreductase</keyword>
<dbReference type="OrthoDB" id="6188at2157"/>
<dbReference type="CDD" id="cd02888">
    <property type="entry name" value="RNR_II_dimer"/>
    <property type="match status" value="1"/>
</dbReference>
<dbReference type="eggNOG" id="arCOG04276">
    <property type="taxonomic scope" value="Archaea"/>
</dbReference>
<accession>A2BL44</accession>
<comment type="cofactor">
    <cofactor evidence="1 9">
        <name>adenosylcob(III)alamin</name>
        <dbReference type="ChEBI" id="CHEBI:18408"/>
    </cofactor>
</comment>
<name>A2BL44_HYPBU</name>
<keyword evidence="7 9" id="KW-0170">Cobalt</keyword>
<dbReference type="KEGG" id="hbu:Hbut_0854"/>
<dbReference type="SUPFAM" id="SSF51998">
    <property type="entry name" value="PFL-like glycyl radical enzymes"/>
    <property type="match status" value="1"/>
</dbReference>
<dbReference type="GO" id="GO:0031419">
    <property type="term" value="F:cobalamin binding"/>
    <property type="evidence" value="ECO:0007669"/>
    <property type="project" value="UniProtKB-KW"/>
</dbReference>
<gene>
    <name evidence="12" type="ordered locus">Hbut_0854</name>
</gene>
<evidence type="ECO:0000256" key="3">
    <source>
        <dbReference type="ARBA" id="ARBA00022628"/>
    </source>
</evidence>
<keyword evidence="4 9" id="KW-0547">Nucleotide-binding</keyword>
<comment type="function">
    <text evidence="9">Catalyzes the reduction of ribonucleotides to deoxyribonucleotides. May function to provide a pool of deoxyribonucleotide precursors for DNA repair during oxygen limitation and/or for immediate growth after restoration of oxygen.</text>
</comment>
<comment type="similarity">
    <text evidence="2 9">Belongs to the ribonucleoside diphosphate reductase class-2 family.</text>
</comment>
<dbReference type="InterPro" id="IPR013509">
    <property type="entry name" value="RNR_lsu_N"/>
</dbReference>
<evidence type="ECO:0000256" key="8">
    <source>
        <dbReference type="ARBA" id="ARBA00047754"/>
    </source>
</evidence>